<dbReference type="EMBL" id="JAPMSZ010000012">
    <property type="protein sequence ID" value="KAJ5081916.1"/>
    <property type="molecule type" value="Genomic_DNA"/>
</dbReference>
<evidence type="ECO:0000256" key="1">
    <source>
        <dbReference type="SAM" id="MobiDB-lite"/>
    </source>
</evidence>
<dbReference type="OrthoDB" id="5420214at2759"/>
<organism evidence="3 4">
    <name type="scientific">Penicillium alfredii</name>
    <dbReference type="NCBI Taxonomy" id="1506179"/>
    <lineage>
        <taxon>Eukaryota</taxon>
        <taxon>Fungi</taxon>
        <taxon>Dikarya</taxon>
        <taxon>Ascomycota</taxon>
        <taxon>Pezizomycotina</taxon>
        <taxon>Eurotiomycetes</taxon>
        <taxon>Eurotiomycetidae</taxon>
        <taxon>Eurotiales</taxon>
        <taxon>Aspergillaceae</taxon>
        <taxon>Penicillium</taxon>
    </lineage>
</organism>
<accession>A0A9W9JUG4</accession>
<feature type="region of interest" description="Disordered" evidence="1">
    <location>
        <begin position="1"/>
        <end position="142"/>
    </location>
</feature>
<sequence length="318" mass="34360">MRPPEMSYSPAYHQDQGPLTTTLPRHSIHIPAPAARRSQDHSSPPSAGTRPSADWPAHDASPRAGPRSLPYHSQPAEPSWPGPGPRGEDDPVVTRASLSSAAYKEDRPRGSWADPPSLMSGDQSTPSTSRVHKRGIPDDDPSDASQDALLMLFRLSLPVPIFSLCASLYTIGAVLFAILVLPARLCALSSYLRSISFTGQLCDLLSPALHVHERLVGMRPPAVSNRSASTQWIRTEPDSDLSDPSAGYSVGAAISVLVLSPLLSVAILLFAWTAAFFWVFAMVLGNPDGTERKDDGRAAVLGVCRWWQTWLGKARKES</sequence>
<feature type="compositionally biased region" description="Polar residues" evidence="1">
    <location>
        <begin position="120"/>
        <end position="129"/>
    </location>
</feature>
<gene>
    <name evidence="3" type="ORF">NUU61_010180</name>
</gene>
<comment type="caution">
    <text evidence="3">The sequence shown here is derived from an EMBL/GenBank/DDBJ whole genome shotgun (WGS) entry which is preliminary data.</text>
</comment>
<dbReference type="GeneID" id="81399874"/>
<feature type="transmembrane region" description="Helical" evidence="2">
    <location>
        <begin position="250"/>
        <end position="283"/>
    </location>
</feature>
<keyword evidence="4" id="KW-1185">Reference proteome</keyword>
<dbReference type="Proteomes" id="UP001141434">
    <property type="component" value="Unassembled WGS sequence"/>
</dbReference>
<evidence type="ECO:0000256" key="2">
    <source>
        <dbReference type="SAM" id="Phobius"/>
    </source>
</evidence>
<keyword evidence="2" id="KW-0472">Membrane</keyword>
<protein>
    <submittedName>
        <fullName evidence="3">Uncharacterized protein</fullName>
    </submittedName>
</protein>
<dbReference type="AlphaFoldDB" id="A0A9W9JUG4"/>
<feature type="transmembrane region" description="Helical" evidence="2">
    <location>
        <begin position="161"/>
        <end position="183"/>
    </location>
</feature>
<evidence type="ECO:0000313" key="4">
    <source>
        <dbReference type="Proteomes" id="UP001141434"/>
    </source>
</evidence>
<reference evidence="3" key="2">
    <citation type="journal article" date="2023" name="IMA Fungus">
        <title>Comparative genomic study of the Penicillium genus elucidates a diverse pangenome and 15 lateral gene transfer events.</title>
        <authorList>
            <person name="Petersen C."/>
            <person name="Sorensen T."/>
            <person name="Nielsen M.R."/>
            <person name="Sondergaard T.E."/>
            <person name="Sorensen J.L."/>
            <person name="Fitzpatrick D.A."/>
            <person name="Frisvad J.C."/>
            <person name="Nielsen K.L."/>
        </authorList>
    </citation>
    <scope>NUCLEOTIDE SEQUENCE</scope>
    <source>
        <strain evidence="3">IBT 34128</strain>
    </source>
</reference>
<proteinExistence type="predicted"/>
<evidence type="ECO:0000313" key="3">
    <source>
        <dbReference type="EMBL" id="KAJ5081916.1"/>
    </source>
</evidence>
<name>A0A9W9JUG4_9EURO</name>
<keyword evidence="2" id="KW-0812">Transmembrane</keyword>
<reference evidence="3" key="1">
    <citation type="submission" date="2022-11" db="EMBL/GenBank/DDBJ databases">
        <authorList>
            <person name="Petersen C."/>
        </authorList>
    </citation>
    <scope>NUCLEOTIDE SEQUENCE</scope>
    <source>
        <strain evidence="3">IBT 34128</strain>
    </source>
</reference>
<dbReference type="RefSeq" id="XP_056507203.1">
    <property type="nucleotide sequence ID" value="XM_056660705.1"/>
</dbReference>
<keyword evidence="2" id="KW-1133">Transmembrane helix</keyword>